<evidence type="ECO:0000313" key="2">
    <source>
        <dbReference type="EMBL" id="GHC40506.1"/>
    </source>
</evidence>
<evidence type="ECO:0000313" key="3">
    <source>
        <dbReference type="Proteomes" id="UP000644507"/>
    </source>
</evidence>
<feature type="chain" id="PRO_5036688947" description="HEAT repeat domain-containing protein" evidence="1">
    <location>
        <begin position="20"/>
        <end position="378"/>
    </location>
</feature>
<accession>A0A918WDC5</accession>
<dbReference type="RefSeq" id="WP_189566333.1">
    <property type="nucleotide sequence ID" value="NZ_BMXI01000001.1"/>
</dbReference>
<feature type="signal peptide" evidence="1">
    <location>
        <begin position="1"/>
        <end position="19"/>
    </location>
</feature>
<keyword evidence="3" id="KW-1185">Reference proteome</keyword>
<evidence type="ECO:0000256" key="1">
    <source>
        <dbReference type="SAM" id="SignalP"/>
    </source>
</evidence>
<evidence type="ECO:0008006" key="4">
    <source>
        <dbReference type="Google" id="ProtNLM"/>
    </source>
</evidence>
<reference evidence="2" key="2">
    <citation type="submission" date="2020-09" db="EMBL/GenBank/DDBJ databases">
        <authorList>
            <person name="Sun Q."/>
            <person name="Kim S."/>
        </authorList>
    </citation>
    <scope>NUCLEOTIDE SEQUENCE</scope>
    <source>
        <strain evidence="2">KCTC 12988</strain>
    </source>
</reference>
<proteinExistence type="predicted"/>
<comment type="caution">
    <text evidence="2">The sequence shown here is derived from an EMBL/GenBank/DDBJ whole genome shotgun (WGS) entry which is preliminary data.</text>
</comment>
<sequence>MKKALYPIFCLLGFAGAWVTQKASPSRASLDATAPTKSAQIRSTASRAEFDPQAYAPREFEATWEQMKSASPRERTSFLREWSRADGEAALRAVIYSNLSFHYADNLDLTNQASFLQSALEDKSLGMRRQLVVQLLGRIPGELDSTYRWELLSRADQKTQHYILTSLTKDKANLSLAAFEKLESGQARKTARWDFVSRLLDAKEDKKLHTEISSQTDPEARQHLVEALASAKLSSPSRIREHLANLPPEIYHEAVAASTRNLPTHRPADRMLAFLSAYVEGGHWSAFEDLDYHKYHFPLTDPKAREWALTLPADEGADQAVRGIAGALFRESLSQGQSWLKELPEGWHRQQALQEFIEVAKARSKVEEANWAAQELAP</sequence>
<dbReference type="Proteomes" id="UP000644507">
    <property type="component" value="Unassembled WGS sequence"/>
</dbReference>
<reference evidence="2" key="1">
    <citation type="journal article" date="2014" name="Int. J. Syst. Evol. Microbiol.">
        <title>Complete genome sequence of Corynebacterium casei LMG S-19264T (=DSM 44701T), isolated from a smear-ripened cheese.</title>
        <authorList>
            <consortium name="US DOE Joint Genome Institute (JGI-PGF)"/>
            <person name="Walter F."/>
            <person name="Albersmeier A."/>
            <person name="Kalinowski J."/>
            <person name="Ruckert C."/>
        </authorList>
    </citation>
    <scope>NUCLEOTIDE SEQUENCE</scope>
    <source>
        <strain evidence="2">KCTC 12988</strain>
    </source>
</reference>
<organism evidence="2 3">
    <name type="scientific">Roseibacillus persicicus</name>
    <dbReference type="NCBI Taxonomy" id="454148"/>
    <lineage>
        <taxon>Bacteria</taxon>
        <taxon>Pseudomonadati</taxon>
        <taxon>Verrucomicrobiota</taxon>
        <taxon>Verrucomicrobiia</taxon>
        <taxon>Verrucomicrobiales</taxon>
        <taxon>Verrucomicrobiaceae</taxon>
        <taxon>Roseibacillus</taxon>
    </lineage>
</organism>
<name>A0A918WDC5_9BACT</name>
<dbReference type="EMBL" id="BMXI01000001">
    <property type="protein sequence ID" value="GHC40506.1"/>
    <property type="molecule type" value="Genomic_DNA"/>
</dbReference>
<gene>
    <name evidence="2" type="ORF">GCM10007100_01230</name>
</gene>
<dbReference type="AlphaFoldDB" id="A0A918WDC5"/>
<keyword evidence="1" id="KW-0732">Signal</keyword>
<protein>
    <recommendedName>
        <fullName evidence="4">HEAT repeat domain-containing protein</fullName>
    </recommendedName>
</protein>